<evidence type="ECO:0000256" key="3">
    <source>
        <dbReference type="ARBA" id="ARBA00022525"/>
    </source>
</evidence>
<keyword evidence="2" id="KW-0134">Cell wall</keyword>
<organism evidence="8 9">
    <name type="scientific">Ceratocystis fimbriata f. sp. platani</name>
    <dbReference type="NCBI Taxonomy" id="88771"/>
    <lineage>
        <taxon>Eukaryota</taxon>
        <taxon>Fungi</taxon>
        <taxon>Dikarya</taxon>
        <taxon>Ascomycota</taxon>
        <taxon>Pezizomycotina</taxon>
        <taxon>Sordariomycetes</taxon>
        <taxon>Hypocreomycetidae</taxon>
        <taxon>Microascales</taxon>
        <taxon>Ceratocystidaceae</taxon>
        <taxon>Ceratocystis</taxon>
    </lineage>
</organism>
<comment type="caution">
    <text evidence="8">The sequence shown here is derived from an EMBL/GenBank/DDBJ whole genome shotgun (WGS) entry which is preliminary data.</text>
</comment>
<dbReference type="GO" id="GO:0005199">
    <property type="term" value="F:structural constituent of cell wall"/>
    <property type="evidence" value="ECO:0007669"/>
    <property type="project" value="TreeGrafter"/>
</dbReference>
<evidence type="ECO:0000313" key="9">
    <source>
        <dbReference type="Proteomes" id="UP000034841"/>
    </source>
</evidence>
<reference evidence="8 9" key="1">
    <citation type="submission" date="2015-04" db="EMBL/GenBank/DDBJ databases">
        <title>Genome sequence of Ceratocystis platani, a major pathogen of plane trees.</title>
        <authorList>
            <person name="Belbahri L."/>
        </authorList>
    </citation>
    <scope>NUCLEOTIDE SEQUENCE [LARGE SCALE GENOMIC DNA]</scope>
    <source>
        <strain evidence="8 9">CFO</strain>
    </source>
</reference>
<evidence type="ECO:0000313" key="8">
    <source>
        <dbReference type="EMBL" id="KKF93756.1"/>
    </source>
</evidence>
<dbReference type="OrthoDB" id="5415592at2759"/>
<name>A0A0F8AZ70_CERFI</name>
<evidence type="ECO:0000256" key="1">
    <source>
        <dbReference type="ARBA" id="ARBA00004191"/>
    </source>
</evidence>
<dbReference type="PANTHER" id="PTHR47254">
    <property type="entry name" value="CELL WALL MANNOPROTEIN CIS3-RELATED"/>
    <property type="match status" value="1"/>
</dbReference>
<proteinExistence type="inferred from homology"/>
<evidence type="ECO:0000256" key="5">
    <source>
        <dbReference type="ARBA" id="ARBA00038219"/>
    </source>
</evidence>
<keyword evidence="3" id="KW-0964">Secreted</keyword>
<dbReference type="Pfam" id="PF22799">
    <property type="entry name" value="PIR1-like_C"/>
    <property type="match status" value="1"/>
</dbReference>
<feature type="chain" id="PRO_5002527566" evidence="6">
    <location>
        <begin position="21"/>
        <end position="322"/>
    </location>
</feature>
<dbReference type="InterPro" id="IPR054508">
    <property type="entry name" value="PIR1-like_C"/>
</dbReference>
<dbReference type="GO" id="GO:0031505">
    <property type="term" value="P:fungal-type cell wall organization"/>
    <property type="evidence" value="ECO:0007669"/>
    <property type="project" value="TreeGrafter"/>
</dbReference>
<accession>A0A0F8AZ70</accession>
<keyword evidence="4 6" id="KW-0732">Signal</keyword>
<dbReference type="GO" id="GO:0009277">
    <property type="term" value="C:fungal-type cell wall"/>
    <property type="evidence" value="ECO:0007669"/>
    <property type="project" value="TreeGrafter"/>
</dbReference>
<dbReference type="AlphaFoldDB" id="A0A0F8AZ70"/>
<keyword evidence="9" id="KW-1185">Reference proteome</keyword>
<evidence type="ECO:0000259" key="7">
    <source>
        <dbReference type="Pfam" id="PF22799"/>
    </source>
</evidence>
<feature type="signal peptide" evidence="6">
    <location>
        <begin position="1"/>
        <end position="20"/>
    </location>
</feature>
<protein>
    <submittedName>
        <fullName evidence="8">Cell wall mannoprotein CIS3</fullName>
    </submittedName>
</protein>
<dbReference type="EMBL" id="LBBL01000211">
    <property type="protein sequence ID" value="KKF93756.1"/>
    <property type="molecule type" value="Genomic_DNA"/>
</dbReference>
<sequence>MKFSASAIVLVSSTLGAAQGVTSTILPVEPAPSGCSSSADSRFKITVIEPSKTYSSKQDSSSCDNDALLVLSLNNGVLTDAHNRTGYIASNRQFQFDAPPQSGALLTAGFSVCGNGSLALGGSTVWYQCQSGDFSNLYDANWAQQCEPIHLNAVDCGTNGNTTAGSDGGAVNAAVALPVCEIGDGQIQAHTTVCGASPTTSTSAPSISVSETSAVSIPTPVLTSTGVVDTIVDPVYTETPATPAIPGYSETPVDPGNAPSSGLSTVIMGTNTVVTTPSDGSSAVTGSVPSNTAPITSGASGKFVGSVGYAVALAGAAAVLMF</sequence>
<gene>
    <name evidence="8" type="primary">CIS3</name>
    <name evidence="8" type="ORF">CFO_g3910</name>
</gene>
<comment type="subcellular location">
    <subcellularLocation>
        <location evidence="1">Secreted</location>
        <location evidence="1">Cell wall</location>
    </subcellularLocation>
</comment>
<dbReference type="InterPro" id="IPR051153">
    <property type="entry name" value="Yeast_CWMannoprotein_PIR"/>
</dbReference>
<comment type="similarity">
    <text evidence="5">Belongs to the PIR protein family.</text>
</comment>
<dbReference type="PANTHER" id="PTHR47254:SF1">
    <property type="entry name" value="CELL WALL MANNOPROTEIN CIS3-RELATED"/>
    <property type="match status" value="1"/>
</dbReference>
<feature type="domain" description="Cell wall mannoprotein PIR1-like C-terminal" evidence="7">
    <location>
        <begin position="76"/>
        <end position="149"/>
    </location>
</feature>
<evidence type="ECO:0000256" key="2">
    <source>
        <dbReference type="ARBA" id="ARBA00022512"/>
    </source>
</evidence>
<evidence type="ECO:0000256" key="4">
    <source>
        <dbReference type="ARBA" id="ARBA00022729"/>
    </source>
</evidence>
<dbReference type="Proteomes" id="UP000034841">
    <property type="component" value="Unassembled WGS sequence"/>
</dbReference>
<evidence type="ECO:0000256" key="6">
    <source>
        <dbReference type="SAM" id="SignalP"/>
    </source>
</evidence>